<dbReference type="PANTHER" id="PTHR45639">
    <property type="entry name" value="HSC70CB, ISOFORM G-RELATED"/>
    <property type="match status" value="1"/>
</dbReference>
<organism evidence="5">
    <name type="scientific">Cuerna arida</name>
    <dbReference type="NCBI Taxonomy" id="1464854"/>
    <lineage>
        <taxon>Eukaryota</taxon>
        <taxon>Metazoa</taxon>
        <taxon>Ecdysozoa</taxon>
        <taxon>Arthropoda</taxon>
        <taxon>Hexapoda</taxon>
        <taxon>Insecta</taxon>
        <taxon>Pterygota</taxon>
        <taxon>Neoptera</taxon>
        <taxon>Paraneoptera</taxon>
        <taxon>Hemiptera</taxon>
        <taxon>Auchenorrhyncha</taxon>
        <taxon>Membracoidea</taxon>
        <taxon>Cicadellidae</taxon>
        <taxon>Cicadellinae</taxon>
        <taxon>Proconiini</taxon>
        <taxon>Cuerna</taxon>
    </lineage>
</organism>
<evidence type="ECO:0000256" key="1">
    <source>
        <dbReference type="ARBA" id="ARBA00007381"/>
    </source>
</evidence>
<dbReference type="InterPro" id="IPR029047">
    <property type="entry name" value="HSP70_peptide-bd_sf"/>
</dbReference>
<evidence type="ECO:0000256" key="3">
    <source>
        <dbReference type="ARBA" id="ARBA00022840"/>
    </source>
</evidence>
<sequence length="216" mass="24188">NLITRIEQVFEKCLKASKLTPNDIHSIEIVGGSTRVPFVKKLISSVFGKDASTTLNQDEAVSRGCALQCAILSPAVKVRDYSVQDVQLYPISLSYEENDKTLSMELFPLMHTIPFTRALTLTRSSDFQLKAFYSAGVPYHENSVCVWNVRCANKADKGPQKIKIKFRINSHGILQLVNAIIYEKIEVNDESMEVEESADKQNGSVNDNVEKMDTEP</sequence>
<keyword evidence="3" id="KW-0067">ATP-binding</keyword>
<feature type="non-terminal residue" evidence="5">
    <location>
        <position position="1"/>
    </location>
</feature>
<dbReference type="GO" id="GO:0140662">
    <property type="term" value="F:ATP-dependent protein folding chaperone"/>
    <property type="evidence" value="ECO:0007669"/>
    <property type="project" value="InterPro"/>
</dbReference>
<dbReference type="AlphaFoldDB" id="A0A1B6FWG7"/>
<dbReference type="Pfam" id="PF00012">
    <property type="entry name" value="HSP70"/>
    <property type="match status" value="1"/>
</dbReference>
<feature type="non-terminal residue" evidence="5">
    <location>
        <position position="216"/>
    </location>
</feature>
<evidence type="ECO:0000256" key="2">
    <source>
        <dbReference type="ARBA" id="ARBA00022741"/>
    </source>
</evidence>
<protein>
    <submittedName>
        <fullName evidence="5">Uncharacterized protein</fullName>
    </submittedName>
</protein>
<dbReference type="PRINTS" id="PR00301">
    <property type="entry name" value="HEATSHOCK70"/>
</dbReference>
<name>A0A1B6FWG7_9HEMI</name>
<dbReference type="PROSITE" id="PS01036">
    <property type="entry name" value="HSP70_3"/>
    <property type="match status" value="1"/>
</dbReference>
<dbReference type="InterPro" id="IPR013126">
    <property type="entry name" value="Hsp_70_fam"/>
</dbReference>
<dbReference type="InterPro" id="IPR018181">
    <property type="entry name" value="Heat_shock_70_CS"/>
</dbReference>
<feature type="region of interest" description="Disordered" evidence="4">
    <location>
        <begin position="192"/>
        <end position="216"/>
    </location>
</feature>
<dbReference type="InterPro" id="IPR043129">
    <property type="entry name" value="ATPase_NBD"/>
</dbReference>
<dbReference type="EMBL" id="GECZ01015396">
    <property type="protein sequence ID" value="JAS54373.1"/>
    <property type="molecule type" value="Transcribed_RNA"/>
</dbReference>
<dbReference type="Gene3D" id="2.60.34.10">
    <property type="entry name" value="Substrate Binding Domain Of DNAk, Chain A, domain 1"/>
    <property type="match status" value="1"/>
</dbReference>
<dbReference type="Gene3D" id="3.30.420.40">
    <property type="match status" value="2"/>
</dbReference>
<accession>A0A1B6FWG7</accession>
<comment type="similarity">
    <text evidence="1">Belongs to the heat shock protein 70 family.</text>
</comment>
<dbReference type="PANTHER" id="PTHR45639:SF4">
    <property type="entry name" value="HSC70CB, ISOFORM G"/>
    <property type="match status" value="1"/>
</dbReference>
<keyword evidence="2" id="KW-0547">Nucleotide-binding</keyword>
<dbReference type="GO" id="GO:0005829">
    <property type="term" value="C:cytosol"/>
    <property type="evidence" value="ECO:0007669"/>
    <property type="project" value="TreeGrafter"/>
</dbReference>
<reference evidence="5" key="1">
    <citation type="submission" date="2015-11" db="EMBL/GenBank/DDBJ databases">
        <title>De novo transcriptome assembly of four potential Pierce s Disease insect vectors from Arizona vineyards.</title>
        <authorList>
            <person name="Tassone E.E."/>
        </authorList>
    </citation>
    <scope>NUCLEOTIDE SEQUENCE</scope>
</reference>
<dbReference type="SUPFAM" id="SSF53067">
    <property type="entry name" value="Actin-like ATPase domain"/>
    <property type="match status" value="1"/>
</dbReference>
<proteinExistence type="inferred from homology"/>
<dbReference type="GO" id="GO:0005634">
    <property type="term" value="C:nucleus"/>
    <property type="evidence" value="ECO:0007669"/>
    <property type="project" value="TreeGrafter"/>
</dbReference>
<gene>
    <name evidence="5" type="ORF">g.1312</name>
</gene>
<dbReference type="GO" id="GO:0005524">
    <property type="term" value="F:ATP binding"/>
    <property type="evidence" value="ECO:0007669"/>
    <property type="project" value="UniProtKB-KW"/>
</dbReference>
<dbReference type="SUPFAM" id="SSF100920">
    <property type="entry name" value="Heat shock protein 70kD (HSP70), peptide-binding domain"/>
    <property type="match status" value="1"/>
</dbReference>
<evidence type="ECO:0000313" key="5">
    <source>
        <dbReference type="EMBL" id="JAS54373.1"/>
    </source>
</evidence>
<evidence type="ECO:0000256" key="4">
    <source>
        <dbReference type="SAM" id="MobiDB-lite"/>
    </source>
</evidence>